<protein>
    <recommendedName>
        <fullName evidence="3">Cyclin N-terminal domain-containing protein</fullName>
    </recommendedName>
</protein>
<evidence type="ECO:0008006" key="3">
    <source>
        <dbReference type="Google" id="ProtNLM"/>
    </source>
</evidence>
<dbReference type="GO" id="GO:0035861">
    <property type="term" value="C:site of double-strand break"/>
    <property type="evidence" value="ECO:0007669"/>
    <property type="project" value="TreeGrafter"/>
</dbReference>
<keyword evidence="2" id="KW-1185">Reference proteome</keyword>
<dbReference type="GeneTree" id="ENSGT00440000033966"/>
<evidence type="ECO:0000313" key="1">
    <source>
        <dbReference type="Ensembl" id="ENSEBUP00000025661.1"/>
    </source>
</evidence>
<dbReference type="AlphaFoldDB" id="A0A8C4X129"/>
<dbReference type="Ensembl" id="ENSEBUT00000026238.1">
    <property type="protein sequence ID" value="ENSEBUP00000025661.1"/>
    <property type="gene ID" value="ENSEBUG00000015812.1"/>
</dbReference>
<evidence type="ECO:0000313" key="2">
    <source>
        <dbReference type="Proteomes" id="UP000694388"/>
    </source>
</evidence>
<reference evidence="1" key="1">
    <citation type="submission" date="2025-08" db="UniProtKB">
        <authorList>
            <consortium name="Ensembl"/>
        </authorList>
    </citation>
    <scope>IDENTIFICATION</scope>
</reference>
<dbReference type="PANTHER" id="PTHR21615:SF2">
    <property type="entry name" value="CYCLIN N-TERMINAL DOMAIN-CONTAINING PROTEIN 1"/>
    <property type="match status" value="1"/>
</dbReference>
<proteinExistence type="predicted"/>
<accession>A0A8C4X129</accession>
<dbReference type="Proteomes" id="UP000694388">
    <property type="component" value="Unplaced"/>
</dbReference>
<reference evidence="1" key="2">
    <citation type="submission" date="2025-09" db="UniProtKB">
        <authorList>
            <consortium name="Ensembl"/>
        </authorList>
    </citation>
    <scope>IDENTIFICATION</scope>
</reference>
<dbReference type="GO" id="GO:0007131">
    <property type="term" value="P:reciprocal meiotic recombination"/>
    <property type="evidence" value="ECO:0007669"/>
    <property type="project" value="TreeGrafter"/>
</dbReference>
<organism evidence="1 2">
    <name type="scientific">Eptatretus burgeri</name>
    <name type="common">Inshore hagfish</name>
    <dbReference type="NCBI Taxonomy" id="7764"/>
    <lineage>
        <taxon>Eukaryota</taxon>
        <taxon>Metazoa</taxon>
        <taxon>Chordata</taxon>
        <taxon>Craniata</taxon>
        <taxon>Vertebrata</taxon>
        <taxon>Cyclostomata</taxon>
        <taxon>Myxini</taxon>
        <taxon>Myxiniformes</taxon>
        <taxon>Myxinidae</taxon>
        <taxon>Eptatretinae</taxon>
        <taxon>Eptatretus</taxon>
    </lineage>
</organism>
<name>A0A8C4X129_EPTBU</name>
<dbReference type="PANTHER" id="PTHR21615">
    <property type="entry name" value="CYCLIN N-TERMINAL DOMAIN-CONTAINING PROTEIN 1"/>
    <property type="match status" value="1"/>
</dbReference>
<sequence>MLHLTLVHCESNGDLSKLFYKRVHNDFLVWMVSCIQIASKQSAHYKAINFFFLDSSKTPLALQTDCRHYMFPSSVRMQIVTLSDAEKFLKKAGHPRNQKQLLESELKVLKMVDFKIGVNNPLVYLEVLLEVLGNNDGKIPVEKLHASSVKVLDFIYLLRETKCKATSTITGEGTTDKRHFLTIRKQFMLLATAAISAAAYLAHPEEFSNVLHNLCLITCIEEEVILNFTKIITKQVFSPGDSASFQS</sequence>